<evidence type="ECO:0000313" key="2">
    <source>
        <dbReference type="Proteomes" id="UP001196413"/>
    </source>
</evidence>
<proteinExistence type="predicted"/>
<gene>
    <name evidence="1" type="ORF">KIN20_017122</name>
</gene>
<keyword evidence="2" id="KW-1185">Reference proteome</keyword>
<protein>
    <submittedName>
        <fullName evidence="1">Uncharacterized protein</fullName>
    </submittedName>
</protein>
<name>A0AAD5QR96_PARTN</name>
<comment type="caution">
    <text evidence="1">The sequence shown here is derived from an EMBL/GenBank/DDBJ whole genome shotgun (WGS) entry which is preliminary data.</text>
</comment>
<dbReference type="AlphaFoldDB" id="A0AAD5QR96"/>
<dbReference type="EMBL" id="JAHQIW010003417">
    <property type="protein sequence ID" value="KAJ1358644.1"/>
    <property type="molecule type" value="Genomic_DNA"/>
</dbReference>
<dbReference type="Proteomes" id="UP001196413">
    <property type="component" value="Unassembled WGS sequence"/>
</dbReference>
<sequence length="61" mass="7065">MVNDAVYETSRMDLPSDMAEHDVYDTKLDPRNIPYLDSMSVEYYAYSIPDTEDTVEPVNNQ</sequence>
<accession>A0AAD5QR96</accession>
<evidence type="ECO:0000313" key="1">
    <source>
        <dbReference type="EMBL" id="KAJ1358644.1"/>
    </source>
</evidence>
<reference evidence="1" key="1">
    <citation type="submission" date="2021-06" db="EMBL/GenBank/DDBJ databases">
        <title>Parelaphostrongylus tenuis whole genome reference sequence.</title>
        <authorList>
            <person name="Garwood T.J."/>
            <person name="Larsen P.A."/>
            <person name="Fountain-Jones N.M."/>
            <person name="Garbe J.R."/>
            <person name="Macchietto M.G."/>
            <person name="Kania S.A."/>
            <person name="Gerhold R.W."/>
            <person name="Richards J.E."/>
            <person name="Wolf T.M."/>
        </authorList>
    </citation>
    <scope>NUCLEOTIDE SEQUENCE</scope>
    <source>
        <strain evidence="1">MNPRO001-30</strain>
        <tissue evidence="1">Meninges</tissue>
    </source>
</reference>
<organism evidence="1 2">
    <name type="scientific">Parelaphostrongylus tenuis</name>
    <name type="common">Meningeal worm</name>
    <dbReference type="NCBI Taxonomy" id="148309"/>
    <lineage>
        <taxon>Eukaryota</taxon>
        <taxon>Metazoa</taxon>
        <taxon>Ecdysozoa</taxon>
        <taxon>Nematoda</taxon>
        <taxon>Chromadorea</taxon>
        <taxon>Rhabditida</taxon>
        <taxon>Rhabditina</taxon>
        <taxon>Rhabditomorpha</taxon>
        <taxon>Strongyloidea</taxon>
        <taxon>Metastrongylidae</taxon>
        <taxon>Parelaphostrongylus</taxon>
    </lineage>
</organism>